<reference evidence="4 5" key="1">
    <citation type="journal article" date="2021" name="Sci. Rep.">
        <title>The distribution of antibiotic resistance genes in chicken gut microbiota commensals.</title>
        <authorList>
            <person name="Juricova H."/>
            <person name="Matiasovicova J."/>
            <person name="Kubasova T."/>
            <person name="Cejkova D."/>
            <person name="Rychlik I."/>
        </authorList>
    </citation>
    <scope>NUCLEOTIDE SEQUENCE [LARGE SCALE GENOMIC DNA]</scope>
    <source>
        <strain evidence="4 5">An431b</strain>
    </source>
</reference>
<keyword evidence="2" id="KW-0732">Signal</keyword>
<feature type="signal peptide" evidence="2">
    <location>
        <begin position="1"/>
        <end position="22"/>
    </location>
</feature>
<feature type="domain" description="SLH" evidence="3">
    <location>
        <begin position="164"/>
        <end position="227"/>
    </location>
</feature>
<keyword evidence="1" id="KW-0677">Repeat</keyword>
<dbReference type="Pfam" id="PF00395">
    <property type="entry name" value="SLH"/>
    <property type="match status" value="1"/>
</dbReference>
<comment type="caution">
    <text evidence="4">The sequence shown here is derived from an EMBL/GenBank/DDBJ whole genome shotgun (WGS) entry which is preliminary data.</text>
</comment>
<evidence type="ECO:0000256" key="2">
    <source>
        <dbReference type="SAM" id="SignalP"/>
    </source>
</evidence>
<feature type="domain" description="SLH" evidence="3">
    <location>
        <begin position="23"/>
        <end position="91"/>
    </location>
</feature>
<dbReference type="RefSeq" id="WP_205134436.1">
    <property type="nucleotide sequence ID" value="NZ_JACSNT010000019.1"/>
</dbReference>
<protein>
    <submittedName>
        <fullName evidence="4">S-layer homology domain-containing protein</fullName>
    </submittedName>
</protein>
<proteinExistence type="predicted"/>
<evidence type="ECO:0000313" key="5">
    <source>
        <dbReference type="Proteomes" id="UP000729290"/>
    </source>
</evidence>
<gene>
    <name evidence="4" type="ORF">H9X83_11540</name>
</gene>
<name>A0ABS2GCA5_9FIRM</name>
<dbReference type="PROSITE" id="PS51272">
    <property type="entry name" value="SLH"/>
    <property type="match status" value="2"/>
</dbReference>
<dbReference type="EMBL" id="JACSNV010000021">
    <property type="protein sequence ID" value="MBM6878780.1"/>
    <property type="molecule type" value="Genomic_DNA"/>
</dbReference>
<keyword evidence="5" id="KW-1185">Reference proteome</keyword>
<organism evidence="4 5">
    <name type="scientific">Anaerotignum lactatifermentans</name>
    <dbReference type="NCBI Taxonomy" id="160404"/>
    <lineage>
        <taxon>Bacteria</taxon>
        <taxon>Bacillati</taxon>
        <taxon>Bacillota</taxon>
        <taxon>Clostridia</taxon>
        <taxon>Lachnospirales</taxon>
        <taxon>Anaerotignaceae</taxon>
        <taxon>Anaerotignum</taxon>
    </lineage>
</organism>
<evidence type="ECO:0000259" key="3">
    <source>
        <dbReference type="PROSITE" id="PS51272"/>
    </source>
</evidence>
<feature type="chain" id="PRO_5046857599" evidence="2">
    <location>
        <begin position="23"/>
        <end position="783"/>
    </location>
</feature>
<sequence length="783" mass="86745">MKKIITFATTAALLLGSTGVTAFGSTFADIDTVPWPGAATFLDQAASLGLMSGYTEDGKKYCKPRNPVTYCEATQLMYSIMKTYTKQDVTSTTITKWTPIMQAYKIPTWAYNAVAYALENGILITNDLSEFMSGTTQKNAPREKVGVIFGKALGKIYTVDTSAKLTYKDAASITASAAPYLDLLYDKNIMVGDDMGNFNPKVNINRAEMAVLSVKTYNTLTSSGSQTQQPETPSSGTVSCTVVSASLLSSGELFLSLKTSSGSGLNLFAASSIKPTYNGETVSLSDIGKDDTLSVTYSGDQIKSLTITKSAGGIGSSQSYDEIKKISSTKIYVLNGSKEYNFYLDDDVKVTIDGSSSTLKKLTDGLDDDKVYSVKLRLDKDEYVIQIDATENNNNPRTGTLTYLDSDELTIKAGSKEYDYDLADDDITVSGGSSMTFSKLKRDYEDYNYNVTLTLNSSNKVTKITINSAEDEENGILTYINSNRLTIKAGSKEYDYRIDEDVKVTIDGKSGSLSTLKDNYKSVSYRVSLTLDRDDYVTKIEATKDEESVSEGTLTYMSSSYIKIEDKDEKEYKYDVLDDTDDIDVTIDGKSFSYDQLRDRYKDSTYEVELTFKSGEVSKIKATNKDATKGELRDIDLDDETIIIRVDSRNKTYDLASDVTVTIDGSSSSLSKLDREFNDYGYNFTVELTLDSKDRVTKIKATDSDSGDTVKGDLDKLTSLYITVDDEKYYFADDVDDITFIVDDRTRDYDWLYDAFYEDDDDFRVTLTLNSKDEVTKVTATTR</sequence>
<evidence type="ECO:0000313" key="4">
    <source>
        <dbReference type="EMBL" id="MBM6878780.1"/>
    </source>
</evidence>
<evidence type="ECO:0000256" key="1">
    <source>
        <dbReference type="ARBA" id="ARBA00022737"/>
    </source>
</evidence>
<dbReference type="Proteomes" id="UP000729290">
    <property type="component" value="Unassembled WGS sequence"/>
</dbReference>
<dbReference type="InterPro" id="IPR001119">
    <property type="entry name" value="SLH_dom"/>
</dbReference>
<accession>A0ABS2GCA5</accession>